<dbReference type="Proteomes" id="UP000182332">
    <property type="component" value="Unassembled WGS sequence"/>
</dbReference>
<reference evidence="2 3" key="1">
    <citation type="submission" date="2016-10" db="EMBL/GenBank/DDBJ databases">
        <authorList>
            <person name="de Groot N.N."/>
        </authorList>
    </citation>
    <scope>NUCLEOTIDE SEQUENCE [LARGE SCALE GENOMIC DNA]</scope>
    <source>
        <strain evidence="2 3">DSM 11363</strain>
    </source>
</reference>
<evidence type="ECO:0000256" key="1">
    <source>
        <dbReference type="SAM" id="MobiDB-lite"/>
    </source>
</evidence>
<feature type="region of interest" description="Disordered" evidence="1">
    <location>
        <begin position="1"/>
        <end position="61"/>
    </location>
</feature>
<gene>
    <name evidence="2" type="ORF">SAMN05216197_10486</name>
</gene>
<evidence type="ECO:0000313" key="2">
    <source>
        <dbReference type="EMBL" id="SES95517.1"/>
    </source>
</evidence>
<proteinExistence type="predicted"/>
<feature type="compositionally biased region" description="Basic and acidic residues" evidence="1">
    <location>
        <begin position="11"/>
        <end position="23"/>
    </location>
</feature>
<dbReference type="RefSeq" id="WP_139214437.1">
    <property type="nucleotide sequence ID" value="NZ_FOHW01000004.1"/>
</dbReference>
<feature type="compositionally biased region" description="Polar residues" evidence="1">
    <location>
        <begin position="1"/>
        <end position="10"/>
    </location>
</feature>
<dbReference type="OrthoDB" id="7023058at2"/>
<feature type="compositionally biased region" description="Basic and acidic residues" evidence="1">
    <location>
        <begin position="33"/>
        <end position="52"/>
    </location>
</feature>
<protein>
    <submittedName>
        <fullName evidence="2">Uncharacterized protein</fullName>
    </submittedName>
</protein>
<sequence length="61" mass="6792">MCPDSSSLVRRTSDDQSPDRDDTPEYPLSAPIKPDDPERRTEHSQAETDGRTPKAVSYSAE</sequence>
<organism evidence="2 3">
    <name type="scientific">Pseudomonas graminis</name>
    <dbReference type="NCBI Taxonomy" id="158627"/>
    <lineage>
        <taxon>Bacteria</taxon>
        <taxon>Pseudomonadati</taxon>
        <taxon>Pseudomonadota</taxon>
        <taxon>Gammaproteobacteria</taxon>
        <taxon>Pseudomonadales</taxon>
        <taxon>Pseudomonadaceae</taxon>
        <taxon>Pseudomonas</taxon>
    </lineage>
</organism>
<name>A0A1I0APZ6_9PSED</name>
<dbReference type="EMBL" id="FOHW01000004">
    <property type="protein sequence ID" value="SES95517.1"/>
    <property type="molecule type" value="Genomic_DNA"/>
</dbReference>
<dbReference type="AlphaFoldDB" id="A0A1I0APZ6"/>
<accession>A0A1I0APZ6</accession>
<evidence type="ECO:0000313" key="3">
    <source>
        <dbReference type="Proteomes" id="UP000182332"/>
    </source>
</evidence>